<dbReference type="Proteomes" id="UP000438429">
    <property type="component" value="Unassembled WGS sequence"/>
</dbReference>
<name>A0A6A4S7J4_SCOMX</name>
<evidence type="ECO:0000313" key="1">
    <source>
        <dbReference type="EMBL" id="KAF0028509.1"/>
    </source>
</evidence>
<dbReference type="EMBL" id="VEVO01000017">
    <property type="protein sequence ID" value="KAF0028509.1"/>
    <property type="molecule type" value="Genomic_DNA"/>
</dbReference>
<gene>
    <name evidence="1" type="ORF">F2P81_019596</name>
</gene>
<protein>
    <submittedName>
        <fullName evidence="1">Uncharacterized protein</fullName>
    </submittedName>
</protein>
<comment type="caution">
    <text evidence="1">The sequence shown here is derived from an EMBL/GenBank/DDBJ whole genome shotgun (WGS) entry which is preliminary data.</text>
</comment>
<dbReference type="AlphaFoldDB" id="A0A6A4S7J4"/>
<organism evidence="1 2">
    <name type="scientific">Scophthalmus maximus</name>
    <name type="common">Turbot</name>
    <name type="synonym">Psetta maxima</name>
    <dbReference type="NCBI Taxonomy" id="52904"/>
    <lineage>
        <taxon>Eukaryota</taxon>
        <taxon>Metazoa</taxon>
        <taxon>Chordata</taxon>
        <taxon>Craniata</taxon>
        <taxon>Vertebrata</taxon>
        <taxon>Euteleostomi</taxon>
        <taxon>Actinopterygii</taxon>
        <taxon>Neopterygii</taxon>
        <taxon>Teleostei</taxon>
        <taxon>Neoteleostei</taxon>
        <taxon>Acanthomorphata</taxon>
        <taxon>Carangaria</taxon>
        <taxon>Pleuronectiformes</taxon>
        <taxon>Pleuronectoidei</taxon>
        <taxon>Scophthalmidae</taxon>
        <taxon>Scophthalmus</taxon>
    </lineage>
</organism>
<sequence length="91" mass="10263">MTRHTDETEPVKSSREILAEGDGVKELIDSCHSFISERGCQEIQYVATKLMVYLCFYSNECGKGSTDVVQAFETGRNNNNNDDDMWNSSSE</sequence>
<proteinExistence type="predicted"/>
<evidence type="ECO:0000313" key="2">
    <source>
        <dbReference type="Proteomes" id="UP000438429"/>
    </source>
</evidence>
<accession>A0A6A4S7J4</accession>
<reference evidence="1 2" key="1">
    <citation type="submission" date="2019-06" db="EMBL/GenBank/DDBJ databases">
        <title>Draft genomes of female and male turbot (Scophthalmus maximus).</title>
        <authorList>
            <person name="Xu H."/>
            <person name="Xu X.-W."/>
            <person name="Shao C."/>
            <person name="Chen S."/>
        </authorList>
    </citation>
    <scope>NUCLEOTIDE SEQUENCE [LARGE SCALE GENOMIC DNA]</scope>
    <source>
        <strain evidence="1">Ysfricsl-2016a</strain>
        <tissue evidence="1">Blood</tissue>
    </source>
</reference>